<dbReference type="InterPro" id="IPR008571">
    <property type="entry name" value="HerA-like"/>
</dbReference>
<dbReference type="SUPFAM" id="SSF52540">
    <property type="entry name" value="P-loop containing nucleoside triphosphate hydrolases"/>
    <property type="match status" value="1"/>
</dbReference>
<dbReference type="OrthoDB" id="9806951at2"/>
<protein>
    <submittedName>
        <fullName evidence="1">Uncharacterized protein</fullName>
    </submittedName>
</protein>
<dbReference type="RefSeq" id="WP_036560706.1">
    <property type="nucleotide sequence ID" value="NZ_JRNI01000072.1"/>
</dbReference>
<keyword evidence="2" id="KW-1185">Reference proteome</keyword>
<proteinExistence type="predicted"/>
<organism evidence="1 2">
    <name type="scientific">Oligella urethralis DNF00040</name>
    <dbReference type="NCBI Taxonomy" id="1401065"/>
    <lineage>
        <taxon>Bacteria</taxon>
        <taxon>Pseudomonadati</taxon>
        <taxon>Pseudomonadota</taxon>
        <taxon>Betaproteobacteria</taxon>
        <taxon>Burkholderiales</taxon>
        <taxon>Alcaligenaceae</taxon>
        <taxon>Oligella</taxon>
    </lineage>
</organism>
<dbReference type="EMBL" id="JRNI01000072">
    <property type="protein sequence ID" value="KGF26647.1"/>
    <property type="molecule type" value="Genomic_DNA"/>
</dbReference>
<gene>
    <name evidence="1" type="ORF">HMPREF2130_10380</name>
</gene>
<dbReference type="Proteomes" id="UP000029629">
    <property type="component" value="Unassembled WGS sequence"/>
</dbReference>
<dbReference type="PANTHER" id="PTHR42957">
    <property type="entry name" value="HELICASE MJ1565-RELATED"/>
    <property type="match status" value="1"/>
</dbReference>
<evidence type="ECO:0000313" key="2">
    <source>
        <dbReference type="Proteomes" id="UP000029629"/>
    </source>
</evidence>
<accession>A0A096A7A2</accession>
<evidence type="ECO:0000313" key="1">
    <source>
        <dbReference type="EMBL" id="KGF26647.1"/>
    </source>
</evidence>
<sequence>MNITDKILNIDFFKREKNDSGWEWDTGVFVGRPFKLSYTNASVLMADAWKEKAQGIPQGCFLLAYYDCDPDNKSLEEALLLRVIEPAELPTDKDMVSSMVEYYKDHIRTGSTKQSQLDEYSRYEFGFSGIKCSILGCFYHDNKGKLKFGADVENFYSAHNYSVVKPSDDLLALIVNYRDSGTPGGEGDIRIGKVRYSSSRRFANQENEVPMYVKAKDFAGKRTALFGMTRTGKSNTIKKIIQANEQMSLLAPLKLASANESVEQALEPFKGEAPKYPVGQIIFDMNGEYANKNLQDEGTAIFEIYEDKTDRYSLVQKDGFKIMKVNFYNELEAGLDLIKTYPTIADDTAKYMQNFKAVFLDKPMNYDNDRSAQIRFDRRVAVYHCILHRAQFKAPDNFKVSFVASKEICEEIGGPDPKNGMDLETACVWWEKLWQIYGTSTTLTDYKNTNQREWGDDDLKALLVMLTRSRSSGGATDCTGYLNLSPIVSQHTNSSKTPFEEDILNALREGKIVIADLSSGDEGLQRMYSERITKKIFRDSMKRFTSNQPNNFIQFYFEEAHNLFPKKDDKELSQIYNRLAKEGAKLHLGLVYATQEVSSISSNILKATQNWFISHLNNDDEIRELRKYYDFSDFSDSLVRFSQDTDKGFARVKTYSNAFVVPVQIDRFSVNERDKT</sequence>
<reference evidence="1 2" key="1">
    <citation type="submission" date="2014-07" db="EMBL/GenBank/DDBJ databases">
        <authorList>
            <person name="McCorrison J."/>
            <person name="Sanka R."/>
            <person name="Torralba M."/>
            <person name="Gillis M."/>
            <person name="Haft D.H."/>
            <person name="Methe B."/>
            <person name="Sutton G."/>
            <person name="Nelson K.E."/>
        </authorList>
    </citation>
    <scope>NUCLEOTIDE SEQUENCE [LARGE SCALE GENOMIC DNA]</scope>
    <source>
        <strain evidence="1 2">DNF00040</strain>
    </source>
</reference>
<dbReference type="Gene3D" id="3.40.50.300">
    <property type="entry name" value="P-loop containing nucleotide triphosphate hydrolases"/>
    <property type="match status" value="2"/>
</dbReference>
<dbReference type="eggNOG" id="COG0433">
    <property type="taxonomic scope" value="Bacteria"/>
</dbReference>
<dbReference type="PANTHER" id="PTHR42957:SF1">
    <property type="entry name" value="HELICASE MJ1565-RELATED"/>
    <property type="match status" value="1"/>
</dbReference>
<name>A0A096A7A2_9BURK</name>
<comment type="caution">
    <text evidence="1">The sequence shown here is derived from an EMBL/GenBank/DDBJ whole genome shotgun (WGS) entry which is preliminary data.</text>
</comment>
<dbReference type="AlphaFoldDB" id="A0A096A7A2"/>
<dbReference type="InterPro" id="IPR027417">
    <property type="entry name" value="P-loop_NTPase"/>
</dbReference>